<keyword evidence="1" id="KW-0812">Transmembrane</keyword>
<comment type="caution">
    <text evidence="2">The sequence shown here is derived from an EMBL/GenBank/DDBJ whole genome shotgun (WGS) entry which is preliminary data.</text>
</comment>
<dbReference type="InterPro" id="IPR027417">
    <property type="entry name" value="P-loop_NTPase"/>
</dbReference>
<dbReference type="RefSeq" id="WP_378486927.1">
    <property type="nucleotide sequence ID" value="NZ_JBHUFB010000019.1"/>
</dbReference>
<dbReference type="SUPFAM" id="SSF52540">
    <property type="entry name" value="P-loop containing nucleoside triphosphate hydrolases"/>
    <property type="match status" value="1"/>
</dbReference>
<proteinExistence type="predicted"/>
<evidence type="ECO:0000256" key="1">
    <source>
        <dbReference type="SAM" id="Phobius"/>
    </source>
</evidence>
<keyword evidence="3" id="KW-1185">Reference proteome</keyword>
<reference evidence="3" key="1">
    <citation type="journal article" date="2019" name="Int. J. Syst. Evol. Microbiol.">
        <title>The Global Catalogue of Microorganisms (GCM) 10K type strain sequencing project: providing services to taxonomists for standard genome sequencing and annotation.</title>
        <authorList>
            <consortium name="The Broad Institute Genomics Platform"/>
            <consortium name="The Broad Institute Genome Sequencing Center for Infectious Disease"/>
            <person name="Wu L."/>
            <person name="Ma J."/>
        </authorList>
    </citation>
    <scope>NUCLEOTIDE SEQUENCE [LARGE SCALE GENOMIC DNA]</scope>
    <source>
        <strain evidence="3">DT72</strain>
    </source>
</reference>
<protein>
    <recommendedName>
        <fullName evidence="4">Dynamin family protein</fullName>
    </recommendedName>
</protein>
<evidence type="ECO:0000313" key="2">
    <source>
        <dbReference type="EMBL" id="MFD1814436.1"/>
    </source>
</evidence>
<dbReference type="Proteomes" id="UP001597286">
    <property type="component" value="Unassembled WGS sequence"/>
</dbReference>
<sequence>MTEAGTDLHGAVDQVMRRWLPRSGAPSVAVVGPAGSGRSALAAALAPLLSGVRVGDGVADPGTVVTVLTFDASAPIGREELGLLAEARERGSTVIAVVTRVDLHHAAATVADRDAALLSVHAPGAVTGPVLLVSATTGRGLPELCAVVGHALGDTGSTPHRRAELDRARTLVLATAADLRRDGDSAALRERRAALVADRDGPRAESGAALRRLSALARVDLTHHVADRVRAGTAGLRAELDRSGKSALDAFPDRVRGEIESLTAEVDATTARALDALASEVLGAPHPVAGPNRPPPAVDDPQPRHRGVEDRMMILVGASAGAGLGRLVVAPMSEIPALDLLALPLPLVVGGVAAWALTRMRGLAADRAHLRLWLAEATAQVRSALEGRVLARLVESEAEIVDAVQRAHRDRVRTTEDSLVAVDRELRESAARSSGRLAAVERDLVVLDRALAEPSASALRPSPQ</sequence>
<gene>
    <name evidence="2" type="ORF">ACFSJG_19655</name>
</gene>
<keyword evidence="1" id="KW-1133">Transmembrane helix</keyword>
<keyword evidence="1" id="KW-0472">Membrane</keyword>
<name>A0ABW4P8X1_9NOCA</name>
<feature type="transmembrane region" description="Helical" evidence="1">
    <location>
        <begin position="335"/>
        <end position="357"/>
    </location>
</feature>
<dbReference type="EMBL" id="JBHUFB010000019">
    <property type="protein sequence ID" value="MFD1814436.1"/>
    <property type="molecule type" value="Genomic_DNA"/>
</dbReference>
<evidence type="ECO:0000313" key="3">
    <source>
        <dbReference type="Proteomes" id="UP001597286"/>
    </source>
</evidence>
<evidence type="ECO:0008006" key="4">
    <source>
        <dbReference type="Google" id="ProtNLM"/>
    </source>
</evidence>
<organism evidence="2 3">
    <name type="scientific">Rhodococcus gannanensis</name>
    <dbReference type="NCBI Taxonomy" id="1960308"/>
    <lineage>
        <taxon>Bacteria</taxon>
        <taxon>Bacillati</taxon>
        <taxon>Actinomycetota</taxon>
        <taxon>Actinomycetes</taxon>
        <taxon>Mycobacteriales</taxon>
        <taxon>Nocardiaceae</taxon>
        <taxon>Rhodococcus</taxon>
    </lineage>
</organism>
<dbReference type="Gene3D" id="3.40.50.300">
    <property type="entry name" value="P-loop containing nucleotide triphosphate hydrolases"/>
    <property type="match status" value="1"/>
</dbReference>
<accession>A0ABW4P8X1</accession>